<protein>
    <submittedName>
        <fullName evidence="7">ABC transporter permease</fullName>
    </submittedName>
    <submittedName>
        <fullName evidence="8">ABC-type uncharacterized transport system, permease component</fullName>
    </submittedName>
</protein>
<dbReference type="GO" id="GO:0022857">
    <property type="term" value="F:transmembrane transporter activity"/>
    <property type="evidence" value="ECO:0007669"/>
    <property type="project" value="InterPro"/>
</dbReference>
<dbReference type="Pfam" id="PF02653">
    <property type="entry name" value="BPD_transp_2"/>
    <property type="match status" value="1"/>
</dbReference>
<dbReference type="Proteomes" id="UP000280036">
    <property type="component" value="Unassembled WGS sequence"/>
</dbReference>
<dbReference type="EMBL" id="UZVY01000001">
    <property type="protein sequence ID" value="VDR42053.1"/>
    <property type="molecule type" value="Genomic_DNA"/>
</dbReference>
<evidence type="ECO:0000256" key="6">
    <source>
        <dbReference type="SAM" id="Phobius"/>
    </source>
</evidence>
<dbReference type="EMBL" id="CP101806">
    <property type="protein sequence ID" value="UUD35130.1"/>
    <property type="molecule type" value="Genomic_DNA"/>
</dbReference>
<proteinExistence type="predicted"/>
<comment type="subcellular location">
    <subcellularLocation>
        <location evidence="1">Cell membrane</location>
        <topology evidence="1">Multi-pass membrane protein</topology>
    </subcellularLocation>
</comment>
<gene>
    <name evidence="8" type="ORF">NCTC10126_00549</name>
    <name evidence="7" type="ORF">NPA07_04980</name>
</gene>
<feature type="transmembrane region" description="Helical" evidence="6">
    <location>
        <begin position="12"/>
        <end position="28"/>
    </location>
</feature>
<evidence type="ECO:0000313" key="10">
    <source>
        <dbReference type="Proteomes" id="UP001058569"/>
    </source>
</evidence>
<feature type="transmembrane region" description="Helical" evidence="6">
    <location>
        <begin position="240"/>
        <end position="259"/>
    </location>
</feature>
<dbReference type="Proteomes" id="UP001058569">
    <property type="component" value="Chromosome"/>
</dbReference>
<evidence type="ECO:0000256" key="1">
    <source>
        <dbReference type="ARBA" id="ARBA00004651"/>
    </source>
</evidence>
<reference evidence="8 9" key="1">
    <citation type="submission" date="2018-12" db="EMBL/GenBank/DDBJ databases">
        <authorList>
            <consortium name="Pathogen Informatics"/>
        </authorList>
    </citation>
    <scope>NUCLEOTIDE SEQUENCE [LARGE SCALE GENOMIC DNA]</scope>
    <source>
        <strain evidence="8 9">NCTC10126</strain>
    </source>
</reference>
<feature type="transmembrane region" description="Helical" evidence="6">
    <location>
        <begin position="144"/>
        <end position="162"/>
    </location>
</feature>
<sequence>MMDILETSIQNVFFYAIVLGLAATAGLFSERAGIVNIGIEGTMAMGALGYAAVGKSFGETETPYLQFVLLIGAVIGGLLFSLIHGFATIILKSEHTISGVALNILAVGVASVFCSKEVLGDAQQLVSFNVQELSLAPTGFKNIISLKLFIFIGIMVLAFVMLKYSKWGLRFKAVGENPQAVDVAGINVYSYKWQGIVISGILAGLAGGIFVQSTRGFNGSVSGLGFLALAIMIMGHWNVLYVFICSFIFSIFYYMAVLAKDAPAFKTFSEGFFKKDLTNYGALFGMVPFVFTLISLVAFSKLSPGPAAAGVNYDKSKR</sequence>
<keyword evidence="10" id="KW-1185">Reference proteome</keyword>
<organism evidence="8 9">
    <name type="scientific">Mycoplasmopsis caviae</name>
    <dbReference type="NCBI Taxonomy" id="55603"/>
    <lineage>
        <taxon>Bacteria</taxon>
        <taxon>Bacillati</taxon>
        <taxon>Mycoplasmatota</taxon>
        <taxon>Mycoplasmoidales</taxon>
        <taxon>Metamycoplasmataceae</taxon>
        <taxon>Mycoplasmopsis</taxon>
    </lineage>
</organism>
<keyword evidence="5 6" id="KW-0472">Membrane</keyword>
<keyword evidence="2" id="KW-1003">Cell membrane</keyword>
<evidence type="ECO:0000313" key="7">
    <source>
        <dbReference type="EMBL" id="UUD35130.1"/>
    </source>
</evidence>
<name>A0A3P8MF96_9BACT</name>
<evidence type="ECO:0000256" key="2">
    <source>
        <dbReference type="ARBA" id="ARBA00022475"/>
    </source>
</evidence>
<feature type="transmembrane region" description="Helical" evidence="6">
    <location>
        <begin position="65"/>
        <end position="91"/>
    </location>
</feature>
<evidence type="ECO:0000313" key="9">
    <source>
        <dbReference type="Proteomes" id="UP000280036"/>
    </source>
</evidence>
<accession>A0A3P8MF96</accession>
<dbReference type="PANTHER" id="PTHR43370:SF1">
    <property type="entry name" value="GUANOSINE ABC TRANSPORTER PERMEASE PROTEIN NUPQ"/>
    <property type="match status" value="1"/>
</dbReference>
<keyword evidence="3 6" id="KW-0812">Transmembrane</keyword>
<dbReference type="PANTHER" id="PTHR43370">
    <property type="entry name" value="SUGAR ABC TRANSPORTER INTEGRAL MEMBRANE PROTEIN-RELATED"/>
    <property type="match status" value="1"/>
</dbReference>
<feature type="transmembrane region" description="Helical" evidence="6">
    <location>
        <begin position="34"/>
        <end position="53"/>
    </location>
</feature>
<keyword evidence="4 6" id="KW-1133">Transmembrane helix</keyword>
<reference evidence="7" key="2">
    <citation type="submission" date="2022-07" db="EMBL/GenBank/DDBJ databases">
        <title>Complete genome of Mycoplasma caviae type strain G122.</title>
        <authorList>
            <person name="Spergser J."/>
        </authorList>
    </citation>
    <scope>NUCLEOTIDE SEQUENCE</scope>
    <source>
        <strain evidence="7">G122</strain>
    </source>
</reference>
<feature type="transmembrane region" description="Helical" evidence="6">
    <location>
        <begin position="280"/>
        <end position="299"/>
    </location>
</feature>
<evidence type="ECO:0000256" key="5">
    <source>
        <dbReference type="ARBA" id="ARBA00023136"/>
    </source>
</evidence>
<evidence type="ECO:0000256" key="4">
    <source>
        <dbReference type="ARBA" id="ARBA00022989"/>
    </source>
</evidence>
<dbReference type="InterPro" id="IPR001851">
    <property type="entry name" value="ABC_transp_permease"/>
</dbReference>
<evidence type="ECO:0000313" key="8">
    <source>
        <dbReference type="EMBL" id="VDR42053.1"/>
    </source>
</evidence>
<feature type="transmembrane region" description="Helical" evidence="6">
    <location>
        <begin position="191"/>
        <end position="210"/>
    </location>
</feature>
<dbReference type="CDD" id="cd06580">
    <property type="entry name" value="TM_PBP1_transp_TpRbsC_like"/>
    <property type="match status" value="1"/>
</dbReference>
<evidence type="ECO:0000256" key="3">
    <source>
        <dbReference type="ARBA" id="ARBA00022692"/>
    </source>
</evidence>
<dbReference type="RefSeq" id="WP_235659543.1">
    <property type="nucleotide sequence ID" value="NZ_CP101806.1"/>
</dbReference>
<dbReference type="GO" id="GO:0005886">
    <property type="term" value="C:plasma membrane"/>
    <property type="evidence" value="ECO:0007669"/>
    <property type="project" value="UniProtKB-SubCell"/>
</dbReference>
<dbReference type="AlphaFoldDB" id="A0A3P8MF96"/>